<dbReference type="InterPro" id="IPR032466">
    <property type="entry name" value="Metal_Hydrolase"/>
</dbReference>
<evidence type="ECO:0000313" key="1">
    <source>
        <dbReference type="EMBL" id="SKB76063.1"/>
    </source>
</evidence>
<dbReference type="AlphaFoldDB" id="A0A1T5DX62"/>
<proteinExistence type="predicted"/>
<protein>
    <recommendedName>
        <fullName evidence="3">Amidohydrolase-related domain-containing protein</fullName>
    </recommendedName>
</protein>
<dbReference type="EMBL" id="FUYR01000002">
    <property type="protein sequence ID" value="SKB76063.1"/>
    <property type="molecule type" value="Genomic_DNA"/>
</dbReference>
<dbReference type="RefSeq" id="WP_079703155.1">
    <property type="nucleotide sequence ID" value="NZ_FUYR01000002.1"/>
</dbReference>
<sequence>MLIDSNAYIGHWPFLQLKYNNFPALSERMQEFGTDISVVSSLNGIFYKNTQFANEELSEEIRSKKAYQSRFIPFAVINPIYNGWREDFETSVNKLGMKGIRLHPIYHGYELDNPACIELVKMARDRDIPVALSLRMVDSRPSSWLDVEKEWTLANVMPIVRAVPDAKYMIVNLANSLVLDEKDTALLKKSKVIMDTSGRNLLDLGSLLKTFGTDKFCFGTHSPVLDYCTGLLRIESLRNDEANEQTKEMLRSGNLRSFLNL</sequence>
<dbReference type="SUPFAM" id="SSF51556">
    <property type="entry name" value="Metallo-dependent hydrolases"/>
    <property type="match status" value="1"/>
</dbReference>
<evidence type="ECO:0000313" key="2">
    <source>
        <dbReference type="Proteomes" id="UP000189981"/>
    </source>
</evidence>
<organism evidence="1 2">
    <name type="scientific">Daejeonella lutea</name>
    <dbReference type="NCBI Taxonomy" id="572036"/>
    <lineage>
        <taxon>Bacteria</taxon>
        <taxon>Pseudomonadati</taxon>
        <taxon>Bacteroidota</taxon>
        <taxon>Sphingobacteriia</taxon>
        <taxon>Sphingobacteriales</taxon>
        <taxon>Sphingobacteriaceae</taxon>
        <taxon>Daejeonella</taxon>
    </lineage>
</organism>
<dbReference type="Gene3D" id="3.20.20.140">
    <property type="entry name" value="Metal-dependent hydrolases"/>
    <property type="match status" value="1"/>
</dbReference>
<gene>
    <name evidence="1" type="ORF">SAMN05661099_2675</name>
</gene>
<name>A0A1T5DX62_9SPHI</name>
<keyword evidence="2" id="KW-1185">Reference proteome</keyword>
<evidence type="ECO:0008006" key="3">
    <source>
        <dbReference type="Google" id="ProtNLM"/>
    </source>
</evidence>
<dbReference type="Proteomes" id="UP000189981">
    <property type="component" value="Unassembled WGS sequence"/>
</dbReference>
<reference evidence="2" key="1">
    <citation type="submission" date="2017-02" db="EMBL/GenBank/DDBJ databases">
        <authorList>
            <person name="Varghese N."/>
            <person name="Submissions S."/>
        </authorList>
    </citation>
    <scope>NUCLEOTIDE SEQUENCE [LARGE SCALE GENOMIC DNA]</scope>
    <source>
        <strain evidence="2">DSM 22385</strain>
    </source>
</reference>
<dbReference type="OrthoDB" id="641578at2"/>
<dbReference type="STRING" id="572036.SAMN05661099_2675"/>
<accession>A0A1T5DX62</accession>